<dbReference type="Gene3D" id="3.40.50.620">
    <property type="entry name" value="HUPs"/>
    <property type="match status" value="1"/>
</dbReference>
<organism evidence="2 3">
    <name type="scientific">Agrococcus pavilionensis RW1</name>
    <dbReference type="NCBI Taxonomy" id="1330458"/>
    <lineage>
        <taxon>Bacteria</taxon>
        <taxon>Bacillati</taxon>
        <taxon>Actinomycetota</taxon>
        <taxon>Actinomycetes</taxon>
        <taxon>Micrococcales</taxon>
        <taxon>Microbacteriaceae</taxon>
        <taxon>Agrococcus</taxon>
    </lineage>
</organism>
<dbReference type="Pfam" id="PF00733">
    <property type="entry name" value="Asn_synthase"/>
    <property type="match status" value="1"/>
</dbReference>
<accession>U1MV64</accession>
<comment type="caution">
    <text evidence="2">The sequence shown here is derived from an EMBL/GenBank/DDBJ whole genome shotgun (WGS) entry which is preliminary data.</text>
</comment>
<keyword evidence="3" id="KW-1185">Reference proteome</keyword>
<feature type="domain" description="Asparagine synthetase" evidence="1">
    <location>
        <begin position="190"/>
        <end position="381"/>
    </location>
</feature>
<dbReference type="SUPFAM" id="SSF52402">
    <property type="entry name" value="Adenine nucleotide alpha hydrolases-like"/>
    <property type="match status" value="1"/>
</dbReference>
<dbReference type="InterPro" id="IPR001962">
    <property type="entry name" value="Asn_synthase"/>
</dbReference>
<dbReference type="GO" id="GO:0004066">
    <property type="term" value="F:asparagine synthase (glutamine-hydrolyzing) activity"/>
    <property type="evidence" value="ECO:0007669"/>
    <property type="project" value="InterPro"/>
</dbReference>
<reference evidence="2 3" key="1">
    <citation type="journal article" date="2013" name="Genome Announc.">
        <title>First draft genome sequence from a member of the genus agrococcus, isolated from modern microbialites.</title>
        <authorList>
            <person name="White R.A.III."/>
            <person name="Grassa C.J."/>
            <person name="Suttle C.A."/>
        </authorList>
    </citation>
    <scope>NUCLEOTIDE SEQUENCE [LARGE SCALE GENOMIC DNA]</scope>
    <source>
        <strain evidence="2 3">RW1</strain>
    </source>
</reference>
<proteinExistence type="predicted"/>
<protein>
    <recommendedName>
        <fullName evidence="1">Asparagine synthetase domain-containing protein</fullName>
    </recommendedName>
</protein>
<evidence type="ECO:0000313" key="3">
    <source>
        <dbReference type="Proteomes" id="UP000016462"/>
    </source>
</evidence>
<gene>
    <name evidence="2" type="ORF">L332_08830</name>
</gene>
<dbReference type="InterPro" id="IPR014729">
    <property type="entry name" value="Rossmann-like_a/b/a_fold"/>
</dbReference>
<dbReference type="Proteomes" id="UP000016462">
    <property type="component" value="Unassembled WGS sequence"/>
</dbReference>
<dbReference type="AlphaFoldDB" id="U1MV64"/>
<dbReference type="EMBL" id="ASHR01000018">
    <property type="protein sequence ID" value="ERG64550.1"/>
    <property type="molecule type" value="Genomic_DNA"/>
</dbReference>
<sequence length="562" mass="60913">MGRSEAPSAAPREATLTAHGAVELALWGRPVLHDRSGDRRTLVISRLMRRTDGTVASDEVVESMSADPAALQDLLPPFGAVQARAGAVRFTADWMGFEHLFLFERPGQAMASTSALLIGRLAEAPFDHAGVAVQSQLGWQLGSMTILEGVRKLPPGHSGTMSEDGIAIDSADGGTHRSVASDAVAEAAGILRRSLNSLLDDHPDAVLQLTGGMDSRLLLSAIHPARRRGLHAMTLDVPGAGDVAIARALAERFGMVHDVHGLADVADLTPEEAWHACRAEATVLDGMSDPVALAAQRIAERAFTQGVRISGLGGEVARGFYYVGRVRDRPYERRDAARLASWRMFVNEAVEPGLLTEDFARWARERAIDEVYAALRDGGDEWFRATDDLYLRHRMQRWAGATDIAVSDLRVVINPMLDPAFLRIVSRVHPRDKADAKFLARLQMDLDPELGRLPLDGRPAPATFARPTAWSGAANAYRSGRRFASKASQRLRRGNRPPAGGEVLAAKVVEHWRAHPGLLDSLAHAPFLSQAWLSSVLEGERDPRPSAVALLTNLAVAGERVR</sequence>
<dbReference type="GO" id="GO:0006529">
    <property type="term" value="P:asparagine biosynthetic process"/>
    <property type="evidence" value="ECO:0007669"/>
    <property type="project" value="InterPro"/>
</dbReference>
<evidence type="ECO:0000259" key="1">
    <source>
        <dbReference type="Pfam" id="PF00733"/>
    </source>
</evidence>
<name>U1MV64_9MICO</name>
<evidence type="ECO:0000313" key="2">
    <source>
        <dbReference type="EMBL" id="ERG64550.1"/>
    </source>
</evidence>